<protein>
    <submittedName>
        <fullName evidence="2">Uncharacterized protein</fullName>
    </submittedName>
</protein>
<sequence>MRFKKQLEGFCPPSSISAMSTPVVLSSSDANSRIAAAADAAASTSMSSSIAATAATPAMASTPDQEHRQTSADGDGLFSADSLARLFSVDMLSQTNPPQADALHVANSYMAPFSRLASHAEPEWTKMQNTEANMLANLGDMALAGQRSSPQEWMPVGFNDLHMEEGSAELLSQHLLDGEAMFTTGSSFDNQSFDSILPSLGVPAPTIASSLPLYMQNMSSGGRPSVYSTYSSGTRSGSGPSFPTAAAAVAAASAPAEVGSRDSSNNLVGSDRLKSESPGGGLQSSLSTWNGTDTDKKRSQDVLGSPYENSKHHTNGLSVATYPRPSTDSLDTDIKNSASASPSVDNIPHILKEYVSRIPGNPSVTAIYRIMRETFKAPRMGMVSLNLELLWYMLHKGVLPRIVFYGHISSTIRCNIADLDVKTMVPPHIDESCYKLALEEVSLVKDSSAIWGAIGLCMITRYEFQSSRYKEMAEHVDMALDIMHRIKFMGHSYPWTTAAAKDKESFGFQYLTAIYWKCFWWKLLSRMLIEQHSSIGGELEQLPGYSSKTFDLYTVDQPYDEDLMEMIPPESWDGADKDNLPNIRFRGPSDPEFMSLRPPDSPCFDRASANGAYMQQLLVIYSRFFAMQCQARQGEIGLSQLLKGLWAFREHMDAWRNSLPPEMILDNKLVSDYLATVKPGSAATLREIDLKASRLKDVITMLLAYHTFLVRANRFVMKMMLGEPLDTPPPDVGTMGFAIRDLYDSQSSPKIVTEGLGYMNMYFHGCRIQAVKSANALCSIVQAAYSCKFNFYTLGTQMVFTMFEVLVVYVSFLGNHDENIAWRSKSRLSNVFNILRMLRHWAPALHIFVAGIKALSDPRFCLDEPRNFNTIKREVLNPAMLDMSGSPMDSAEVSDDENETLPPKRRRVVRLPQALESSNDARANIQTSITPHGFVRPSSLRRDETLSYRAADPIPEFPNPFPRKHIISLIIGDLGLSLAEFLAPAYPILLLKLMPSRDLYPSRSQMFGSIR</sequence>
<evidence type="ECO:0000256" key="1">
    <source>
        <dbReference type="SAM" id="MobiDB-lite"/>
    </source>
</evidence>
<keyword evidence="3" id="KW-1185">Reference proteome</keyword>
<feature type="compositionally biased region" description="Polar residues" evidence="1">
    <location>
        <begin position="283"/>
        <end position="292"/>
    </location>
</feature>
<feature type="region of interest" description="Disordered" evidence="1">
    <location>
        <begin position="254"/>
        <end position="323"/>
    </location>
</feature>
<comment type="caution">
    <text evidence="2">The sequence shown here is derived from an EMBL/GenBank/DDBJ whole genome shotgun (WGS) entry which is preliminary data.</text>
</comment>
<dbReference type="EMBL" id="JANBUO010001417">
    <property type="protein sequence ID" value="KAJ2798358.1"/>
    <property type="molecule type" value="Genomic_DNA"/>
</dbReference>
<organism evidence="2 3">
    <name type="scientific">Coemansia guatemalensis</name>
    <dbReference type="NCBI Taxonomy" id="2761395"/>
    <lineage>
        <taxon>Eukaryota</taxon>
        <taxon>Fungi</taxon>
        <taxon>Fungi incertae sedis</taxon>
        <taxon>Zoopagomycota</taxon>
        <taxon>Kickxellomycotina</taxon>
        <taxon>Kickxellomycetes</taxon>
        <taxon>Kickxellales</taxon>
        <taxon>Kickxellaceae</taxon>
        <taxon>Coemansia</taxon>
    </lineage>
</organism>
<evidence type="ECO:0000313" key="2">
    <source>
        <dbReference type="EMBL" id="KAJ2798358.1"/>
    </source>
</evidence>
<name>A0A9W8HTV8_9FUNG</name>
<accession>A0A9W8HTV8</accession>
<proteinExistence type="predicted"/>
<reference evidence="2" key="1">
    <citation type="submission" date="2022-07" db="EMBL/GenBank/DDBJ databases">
        <title>Phylogenomic reconstructions and comparative analyses of Kickxellomycotina fungi.</title>
        <authorList>
            <person name="Reynolds N.K."/>
            <person name="Stajich J.E."/>
            <person name="Barry K."/>
            <person name="Grigoriev I.V."/>
            <person name="Crous P."/>
            <person name="Smith M.E."/>
        </authorList>
    </citation>
    <scope>NUCLEOTIDE SEQUENCE</scope>
    <source>
        <strain evidence="2">NRRL 1565</strain>
    </source>
</reference>
<feature type="region of interest" description="Disordered" evidence="1">
    <location>
        <begin position="54"/>
        <end position="75"/>
    </location>
</feature>
<feature type="compositionally biased region" description="Low complexity" evidence="1">
    <location>
        <begin position="54"/>
        <end position="63"/>
    </location>
</feature>
<gene>
    <name evidence="2" type="ORF">H4R20_004854</name>
</gene>
<dbReference type="AlphaFoldDB" id="A0A9W8HTV8"/>
<dbReference type="OrthoDB" id="10261408at2759"/>
<evidence type="ECO:0000313" key="3">
    <source>
        <dbReference type="Proteomes" id="UP001140094"/>
    </source>
</evidence>
<dbReference type="Proteomes" id="UP001140094">
    <property type="component" value="Unassembled WGS sequence"/>
</dbReference>